<dbReference type="Pfam" id="PF12850">
    <property type="entry name" value="Metallophos_2"/>
    <property type="match status" value="1"/>
</dbReference>
<evidence type="ECO:0000259" key="1">
    <source>
        <dbReference type="Pfam" id="PF12850"/>
    </source>
</evidence>
<dbReference type="EMBL" id="LAZR01021844">
    <property type="protein sequence ID" value="KKL83925.1"/>
    <property type="molecule type" value="Genomic_DNA"/>
</dbReference>
<dbReference type="InterPro" id="IPR024654">
    <property type="entry name" value="Calcineurin-like_PHP_lpxH"/>
</dbReference>
<dbReference type="InterPro" id="IPR029052">
    <property type="entry name" value="Metallo-depent_PP-like"/>
</dbReference>
<evidence type="ECO:0000313" key="2">
    <source>
        <dbReference type="EMBL" id="KKL83925.1"/>
    </source>
</evidence>
<comment type="caution">
    <text evidence="2">The sequence shown here is derived from an EMBL/GenBank/DDBJ whole genome shotgun (WGS) entry which is preliminary data.</text>
</comment>
<feature type="domain" description="Calcineurin-like phosphoesterase" evidence="1">
    <location>
        <begin position="3"/>
        <end position="154"/>
    </location>
</feature>
<dbReference type="SUPFAM" id="SSF56300">
    <property type="entry name" value="Metallo-dependent phosphatases"/>
    <property type="match status" value="1"/>
</dbReference>
<dbReference type="PANTHER" id="PTHR11124">
    <property type="entry name" value="VACUOLAR SORTING PROTEIN VPS29"/>
    <property type="match status" value="1"/>
</dbReference>
<protein>
    <recommendedName>
        <fullName evidence="1">Calcineurin-like phosphoesterase domain-containing protein</fullName>
    </recommendedName>
</protein>
<gene>
    <name evidence="2" type="ORF">LCGC14_1969840</name>
</gene>
<proteinExistence type="predicted"/>
<dbReference type="NCBIfam" id="TIGR00040">
    <property type="entry name" value="yfcE"/>
    <property type="match status" value="1"/>
</dbReference>
<reference evidence="2" key="1">
    <citation type="journal article" date="2015" name="Nature">
        <title>Complex archaea that bridge the gap between prokaryotes and eukaryotes.</title>
        <authorList>
            <person name="Spang A."/>
            <person name="Saw J.H."/>
            <person name="Jorgensen S.L."/>
            <person name="Zaremba-Niedzwiedzka K."/>
            <person name="Martijn J."/>
            <person name="Lind A.E."/>
            <person name="van Eijk R."/>
            <person name="Schleper C."/>
            <person name="Guy L."/>
            <person name="Ettema T.J."/>
        </authorList>
    </citation>
    <scope>NUCLEOTIDE SEQUENCE</scope>
</reference>
<feature type="non-terminal residue" evidence="2">
    <location>
        <position position="201"/>
    </location>
</feature>
<name>A0A0F9HQF9_9ZZZZ</name>
<dbReference type="Gene3D" id="3.60.21.10">
    <property type="match status" value="1"/>
</dbReference>
<accession>A0A0F9HQF9</accession>
<dbReference type="InterPro" id="IPR000979">
    <property type="entry name" value="Phosphodiesterase_MJ0936/Vps29"/>
</dbReference>
<organism evidence="2">
    <name type="scientific">marine sediment metagenome</name>
    <dbReference type="NCBI Taxonomy" id="412755"/>
    <lineage>
        <taxon>unclassified sequences</taxon>
        <taxon>metagenomes</taxon>
        <taxon>ecological metagenomes</taxon>
    </lineage>
</organism>
<sequence>MVRILCIGDSHIPNRAKNLPEQIYDQIINLTKDDLFDFTLFTGDIIKYPELLEFLNLKTKKDLFIVLGNMDYYYGNQESPVYHELEVPFEDNDKIIIGLTHGSQIRPRGDHTQLENHAIKKKNNILVSGHTHKEEIFLTKRGILLINPGSITGAWSFVASGIPSFIELYIKEKMKEIIVNLHQIDKQSRKVSSLKSNFVLK</sequence>
<dbReference type="AlphaFoldDB" id="A0A0F9HQF9"/>